<sequence length="2109" mass="223918">MGFVTDFRVGGTVRDDTGSPVATGVAVEVFDLRFGGEHLAGTAEVRPDGTFALTFDPERVRSAPAASLDLVVKVVRNVPGAREVLARSAPRFDAGPDEVIDVVLPAGAAPVLDEYTRLVADLDRALAGETEVSLASFVEHDDRRDVSFAAAKSGWDARAVAMASLAGREAASTGIPAPLHYALYRAGLPAGPRLWALAPAGVIEAVWERAAEQGIIAPELTAVIPAGLDAARDLAGRAVLDLPGGTGEGKLGDLLAAALPDEADRTRFAQLYHEHRSAPETLWSQVREVFPDSAPRLELDGALATLTRNNAPLIAKLHDGAAPARVGDLAAAGYHRADRWRADLTADVPVPDGIPGADEAERRDAYAAVLAEELRLRHPTAVLAAEVAEGAIPVGGPAGTDRAVAAFLAENQDRFELTVHPIDDFLGARAIEVAQPVRDEVATLQRIVAVAPTPEAVRGLRTLGFDSARAVALHGETAFVTRFAADVGGEDAARETFRRSDQVHSAALATATSHLVARAAPEVFAVPRGGPAAATGPGARAMVEAAALATVRTLPNLETLFGPGDTGACEQCESVLSPAAYLVDLLEFLDVQPPGGGRRPLEVLLSRRPDLQHIALSCENTEVELPYVDLANEILEHVVVNATIDGYRGHDVPPGTGTADLLASPQFVNEAAYTVLRSAVYPLVLPWDQRLDALRAYLAQAGVTLRDAMAALAADDANGRAWSDAVRERVGVSPAERDLLAKPQVTAQALFGDDPGRVTEAQLVAGAGNARRLARRLGLTPAELVDLVRTRFVNPDADLLGPLSTLGVGISAILRLREGTMTPAAFKAALRPNLDLAPFGGDVVAWLAARHDRIMNIVVLTDPTGAEPPAGDSSGAFAKMELRRALPDSARNRLRAVDLLGIARFVRLRSRLGWSVERTDEVVAVLWPAPVPVTGSAADVRRALDTGFDTVLIRLGHLLTAADLLGLDVQDDLPWLLGCFAPLGEPLHRRLFGTDPVSGPLLEHGPAVQAALKLTADEFAVVVRAAGVTAATPLSAASISLLFRYGFLARALRLGVTELAGLIEATGWQVFAPLDGPEPDFLKLVRLAQSIRDSGLPVSRLVALANGTGGAPDAAVMTVLGAVRAGLADRRAPAQWSEAALRTVLTSVFAPDVSDAFLGLLAGASTYTTAYHQDAATLPGPVLAAAPGLAYDAARSLLIHRGVLTPEAAAAVAALPGLPARLAEAAGNLANAGQAEYLPLFRAHPVLEKRWRAWAAVRDPDDVRRAALGAALLEELRPSLIRRQLGEVLGAATGEAPASVAALVEDAVAMPGSAPGRPAGDDLAAVTATGLSVRFWAGPITGPPVRTAVAPSVDYEPGGVNLRQAAGIAAGPISGVWAATVDPALPGTYVLTVEADGSAVTLQIDGRAVPLRKEGTTWTADPAGLAAGARLELTATGLNAKLRLRWQAEGLAPVVLPGTACCPADAVAAFTAAYRRLRAALELAGALGLSIRELLSFARSPEYLVGGVGWLSAVPAAGPAARQALVRAVAALARYRRLRERWAVTGTAIVDLLDGAETPDELLSALTGVTPATVADAAAHLGANLRSLDGLWRVADLIDLTRAVVLPVPALARIVRVTPSAQDVRDVRDAVRARYDDAAWAEVVRPIHNQLRRSARDALVGRVLHMENPDPDLAVDAVTGGFTTPDQLYEKLLIDVQMDPCMTTSRIAQAISAVQLFVARFLLNLEPEVSPQSIDPQRWEAMKRYRIWEANRRVFLFPENWLDPELRDDKSPFFREVESELLQSDITDQAAATALGHYLERLDEVANLEIAGMHVQERDAAGTGVPDPLVHVIGRTSGAKRGYFHRTLDGTWRPWERVNVDVPDDPVLPVIWKGRFLLFWLTVSKQPDRRQPGPFPLAPGGSRLGDLRVADMNLRASATLTVSLFWSEYYNGRWQSPRTSDPDRPIDLGAEFSVIGDPLTLRLASDIENDNLGVRDSLGIIVLNPSPGGTGNSHFRLYTTHSLPVRKQDDTGGSPGFPADRQFSAVGPFTVSFRDDPFHELTVLRASQSPYRGVGPMHRLKDPHRAPFFFQDSRHVFYVHPDPTDVVSVTFGVFPGPIAAPLIIPELDR</sequence>
<name>A0A5M3W1B4_9ACTN</name>
<organism evidence="3 4">
    <name type="scientific">Acrocarpospora corrugata</name>
    <dbReference type="NCBI Taxonomy" id="35763"/>
    <lineage>
        <taxon>Bacteria</taxon>
        <taxon>Bacillati</taxon>
        <taxon>Actinomycetota</taxon>
        <taxon>Actinomycetes</taxon>
        <taxon>Streptosporangiales</taxon>
        <taxon>Streptosporangiaceae</taxon>
        <taxon>Acrocarpospora</taxon>
    </lineage>
</organism>
<protein>
    <submittedName>
        <fullName evidence="3">Uncharacterized protein</fullName>
    </submittedName>
</protein>
<dbReference type="Proteomes" id="UP000334990">
    <property type="component" value="Unassembled WGS sequence"/>
</dbReference>
<accession>A0A5M3W1B4</accession>
<dbReference type="InterPro" id="IPR046839">
    <property type="entry name" value="ABC_toxin_N"/>
</dbReference>
<evidence type="ECO:0000313" key="4">
    <source>
        <dbReference type="Proteomes" id="UP000334990"/>
    </source>
</evidence>
<reference evidence="3 4" key="1">
    <citation type="submission" date="2019-10" db="EMBL/GenBank/DDBJ databases">
        <title>Whole genome shotgun sequence of Acrocarpospora corrugata NBRC 13972.</title>
        <authorList>
            <person name="Ichikawa N."/>
            <person name="Kimura A."/>
            <person name="Kitahashi Y."/>
            <person name="Komaki H."/>
            <person name="Oguchi A."/>
        </authorList>
    </citation>
    <scope>NUCLEOTIDE SEQUENCE [LARGE SCALE GENOMIC DNA]</scope>
    <source>
        <strain evidence="3 4">NBRC 13972</strain>
    </source>
</reference>
<dbReference type="InterPro" id="IPR041079">
    <property type="entry name" value="Neuraminidase-like"/>
</dbReference>
<dbReference type="EMBL" id="BLAD01000044">
    <property type="protein sequence ID" value="GES00408.1"/>
    <property type="molecule type" value="Genomic_DNA"/>
</dbReference>
<dbReference type="Pfam" id="PF18413">
    <property type="entry name" value="Neuraminidase"/>
    <property type="match status" value="1"/>
</dbReference>
<dbReference type="Pfam" id="PF20220">
    <property type="entry name" value="ABC_toxin_N"/>
    <property type="match status" value="1"/>
</dbReference>
<evidence type="ECO:0000313" key="3">
    <source>
        <dbReference type="EMBL" id="GES00408.1"/>
    </source>
</evidence>
<gene>
    <name evidence="3" type="ORF">Acor_24720</name>
</gene>
<feature type="domain" description="Neuraminidase-like" evidence="1">
    <location>
        <begin position="1808"/>
        <end position="1941"/>
    </location>
</feature>
<proteinExistence type="predicted"/>
<evidence type="ECO:0000259" key="1">
    <source>
        <dbReference type="Pfam" id="PF18413"/>
    </source>
</evidence>
<comment type="caution">
    <text evidence="3">The sequence shown here is derived from an EMBL/GenBank/DDBJ whole genome shotgun (WGS) entry which is preliminary data.</text>
</comment>
<feature type="domain" description="ABC toxin N-terminal" evidence="2">
    <location>
        <begin position="1649"/>
        <end position="1778"/>
    </location>
</feature>
<evidence type="ECO:0000259" key="2">
    <source>
        <dbReference type="Pfam" id="PF20220"/>
    </source>
</evidence>
<keyword evidence="4" id="KW-1185">Reference proteome</keyword>